<evidence type="ECO:0000259" key="7">
    <source>
        <dbReference type="PROSITE" id="PS50011"/>
    </source>
</evidence>
<dbReference type="PANTHER" id="PTHR43289:SF30">
    <property type="entry name" value="NON-SPECIFIC SERINE_THREONINE PROTEIN KINASE"/>
    <property type="match status" value="1"/>
</dbReference>
<keyword evidence="3 8" id="KW-0418">Kinase</keyword>
<evidence type="ECO:0000313" key="8">
    <source>
        <dbReference type="EMBL" id="RZU67015.1"/>
    </source>
</evidence>
<dbReference type="InterPro" id="IPR008271">
    <property type="entry name" value="Ser/Thr_kinase_AS"/>
</dbReference>
<keyword evidence="6" id="KW-1133">Transmembrane helix</keyword>
<evidence type="ECO:0000256" key="5">
    <source>
        <dbReference type="PROSITE-ProRule" id="PRU10141"/>
    </source>
</evidence>
<dbReference type="PROSITE" id="PS50011">
    <property type="entry name" value="PROTEIN_KINASE_DOM"/>
    <property type="match status" value="1"/>
</dbReference>
<feature type="binding site" evidence="5">
    <location>
        <position position="47"/>
    </location>
    <ligand>
        <name>ATP</name>
        <dbReference type="ChEBI" id="CHEBI:30616"/>
    </ligand>
</feature>
<evidence type="ECO:0000313" key="9">
    <source>
        <dbReference type="Proteomes" id="UP000291483"/>
    </source>
</evidence>
<dbReference type="SUPFAM" id="SSF56112">
    <property type="entry name" value="Protein kinase-like (PK-like)"/>
    <property type="match status" value="1"/>
</dbReference>
<dbReference type="GO" id="GO:0005524">
    <property type="term" value="F:ATP binding"/>
    <property type="evidence" value="ECO:0007669"/>
    <property type="project" value="UniProtKB-UniRule"/>
</dbReference>
<comment type="caution">
    <text evidence="8">The sequence shown here is derived from an EMBL/GenBank/DDBJ whole genome shotgun (WGS) entry which is preliminary data.</text>
</comment>
<dbReference type="Gene3D" id="3.30.200.20">
    <property type="entry name" value="Phosphorylase Kinase, domain 1"/>
    <property type="match status" value="1"/>
</dbReference>
<keyword evidence="6" id="KW-0812">Transmembrane</keyword>
<protein>
    <submittedName>
        <fullName evidence="8">Serine/threonine protein kinase</fullName>
    </submittedName>
</protein>
<dbReference type="Proteomes" id="UP000291483">
    <property type="component" value="Unassembled WGS sequence"/>
</dbReference>
<dbReference type="GO" id="GO:0004674">
    <property type="term" value="F:protein serine/threonine kinase activity"/>
    <property type="evidence" value="ECO:0007669"/>
    <property type="project" value="UniProtKB-KW"/>
</dbReference>
<evidence type="ECO:0000256" key="1">
    <source>
        <dbReference type="ARBA" id="ARBA00022679"/>
    </source>
</evidence>
<keyword evidence="9" id="KW-1185">Reference proteome</keyword>
<evidence type="ECO:0000256" key="2">
    <source>
        <dbReference type="ARBA" id="ARBA00022741"/>
    </source>
</evidence>
<dbReference type="InterPro" id="IPR017441">
    <property type="entry name" value="Protein_kinase_ATP_BS"/>
</dbReference>
<accession>A0A4Q8AS94</accession>
<keyword evidence="4 5" id="KW-0067">ATP-binding</keyword>
<dbReference type="SMART" id="SM00220">
    <property type="entry name" value="S_TKc"/>
    <property type="match status" value="1"/>
</dbReference>
<dbReference type="PANTHER" id="PTHR43289">
    <property type="entry name" value="MITOGEN-ACTIVATED PROTEIN KINASE KINASE KINASE 20-RELATED"/>
    <property type="match status" value="1"/>
</dbReference>
<dbReference type="CDD" id="cd14014">
    <property type="entry name" value="STKc_PknB_like"/>
    <property type="match status" value="1"/>
</dbReference>
<dbReference type="InterPro" id="IPR000719">
    <property type="entry name" value="Prot_kinase_dom"/>
</dbReference>
<evidence type="ECO:0000256" key="4">
    <source>
        <dbReference type="ARBA" id="ARBA00022840"/>
    </source>
</evidence>
<feature type="transmembrane region" description="Helical" evidence="6">
    <location>
        <begin position="336"/>
        <end position="358"/>
    </location>
</feature>
<dbReference type="PROSITE" id="PS00108">
    <property type="entry name" value="PROTEIN_KINASE_ST"/>
    <property type="match status" value="1"/>
</dbReference>
<sequence>MQQGSTVPQLGSVLGGRYRVDALIGVGGMASVYRAFDTELGREVALKLFRPDAADAGEFARQRGEIELLARLNHPALVTLFDAGVAQLAGAGRAYFAMELVDGPELRAAFEERTLTPGQLAHLACDIAEALHYIHDRGIVHRDIKPANVLVAPPRLPGLPPSGKLTDFGIARLIDSARLTSTGTLVGTASYLSPEQALGETVAAPSDIYALGLVLLEGISGERAFPGGAIESALARTTRDPEIPAAVPAEWARLLGAMTGRAPGERPTAAEVATTLRSLESHPDPSATTVFASAANPAPASDAAPTELLSGSTSVMPTTEATGAVDAPRHSSRRRLLVASGALILLSALVVAVVVLVMRPAITEPSTPSAPALEYPAVPGPLGEHLGELQDAVTP</sequence>
<dbReference type="AlphaFoldDB" id="A0A4Q8AS94"/>
<evidence type="ECO:0000256" key="6">
    <source>
        <dbReference type="SAM" id="Phobius"/>
    </source>
</evidence>
<dbReference type="PROSITE" id="PS00107">
    <property type="entry name" value="PROTEIN_KINASE_ATP"/>
    <property type="match status" value="1"/>
</dbReference>
<keyword evidence="8" id="KW-0723">Serine/threonine-protein kinase</keyword>
<reference evidence="8 9" key="1">
    <citation type="submission" date="2019-02" db="EMBL/GenBank/DDBJ databases">
        <title>Sequencing the genomes of 1000 actinobacteria strains.</title>
        <authorList>
            <person name="Klenk H.-P."/>
        </authorList>
    </citation>
    <scope>NUCLEOTIDE SEQUENCE [LARGE SCALE GENOMIC DNA]</scope>
    <source>
        <strain evidence="8 9">DSM 18319</strain>
    </source>
</reference>
<dbReference type="EMBL" id="SHLC01000001">
    <property type="protein sequence ID" value="RZU67015.1"/>
    <property type="molecule type" value="Genomic_DNA"/>
</dbReference>
<dbReference type="RefSeq" id="WP_242616430.1">
    <property type="nucleotide sequence ID" value="NZ_SHLC01000001.1"/>
</dbReference>
<dbReference type="InterPro" id="IPR011009">
    <property type="entry name" value="Kinase-like_dom_sf"/>
</dbReference>
<proteinExistence type="predicted"/>
<keyword evidence="6" id="KW-0472">Membrane</keyword>
<name>A0A4Q8AS94_9MICO</name>
<evidence type="ECO:0000256" key="3">
    <source>
        <dbReference type="ARBA" id="ARBA00022777"/>
    </source>
</evidence>
<dbReference type="Gene3D" id="1.10.510.10">
    <property type="entry name" value="Transferase(Phosphotransferase) domain 1"/>
    <property type="match status" value="1"/>
</dbReference>
<keyword evidence="2 5" id="KW-0547">Nucleotide-binding</keyword>
<gene>
    <name evidence="8" type="ORF">EV379_3390</name>
</gene>
<feature type="domain" description="Protein kinase" evidence="7">
    <location>
        <begin position="18"/>
        <end position="285"/>
    </location>
</feature>
<organism evidence="8 9">
    <name type="scientific">Microterricola gilva</name>
    <dbReference type="NCBI Taxonomy" id="393267"/>
    <lineage>
        <taxon>Bacteria</taxon>
        <taxon>Bacillati</taxon>
        <taxon>Actinomycetota</taxon>
        <taxon>Actinomycetes</taxon>
        <taxon>Micrococcales</taxon>
        <taxon>Microbacteriaceae</taxon>
        <taxon>Microterricola</taxon>
    </lineage>
</organism>
<keyword evidence="1" id="KW-0808">Transferase</keyword>
<dbReference type="Pfam" id="PF00069">
    <property type="entry name" value="Pkinase"/>
    <property type="match status" value="1"/>
</dbReference>